<evidence type="ECO:0000259" key="7">
    <source>
        <dbReference type="Pfam" id="PF25789"/>
    </source>
</evidence>
<feature type="chain" id="PRO_5026782502" description="Protein MAK10 homolog" evidence="5">
    <location>
        <begin position="23"/>
        <end position="577"/>
    </location>
</feature>
<sequence>MIGIMDHCLCCLVSWLEGHSLAQTLFTCLYMHRPHEILDKHLRAFCIALHKVLELVKDFVNRANVCEEEDFQPMSYGYKLQPDIPEQKVLSLLKDSEEELLKIVRTSKEAETTWALHARIKFIKLLYQSLVSLAKFGQNQTNTGNLTDTQRILGSCLEVVPILVRTSNLAPAIKEGEDPIGFSPLVNQRLLPPTFPRYTRIPNSETAFGYLEALLKRLKSACRVTACTGFHNALDFFLEFSRKAGPCLLSRCVLQTLYVPVSLSESLKEAARQFIAPPSLMPRSPIMSNPEAKECIESFFNYCARPFASLLQLCGHNRARQRDKLARLIEEFSSIQDEAERVDAFLHPLTIHHEVAKTHLACLATWILYHCLKVIAMYLLSGLELELYSVHEYHYIFWYLYEFLYGWLVSALSRADNYLSEQPSLESLRGAKGSRKKPKKKKTRPYGREIVLYQAMQNMCGGYYKALLGLQVEGRLPAPQSPFDSERVRYEHRMAPLAILGTPPPVHYAEFREMRSQQLAAAAARRSFNSPTGGNAATEVADQASELYASAAKHFHQARSLLETITTPDNEVTEHRL</sequence>
<evidence type="ECO:0000256" key="1">
    <source>
        <dbReference type="ARBA" id="ARBA00004496"/>
    </source>
</evidence>
<organism evidence="8">
    <name type="scientific">Xenopsylla cheopis</name>
    <name type="common">Oriental rat flea</name>
    <name type="synonym">Pulex cheopis</name>
    <dbReference type="NCBI Taxonomy" id="163159"/>
    <lineage>
        <taxon>Eukaryota</taxon>
        <taxon>Metazoa</taxon>
        <taxon>Ecdysozoa</taxon>
        <taxon>Arthropoda</taxon>
        <taxon>Hexapoda</taxon>
        <taxon>Insecta</taxon>
        <taxon>Pterygota</taxon>
        <taxon>Neoptera</taxon>
        <taxon>Endopterygota</taxon>
        <taxon>Siphonaptera</taxon>
        <taxon>Pulicidae</taxon>
        <taxon>Xenopsyllinae</taxon>
        <taxon>Xenopsylla</taxon>
    </lineage>
</organism>
<protein>
    <recommendedName>
        <fullName evidence="4">Protein MAK10 homolog</fullName>
    </recommendedName>
</protein>
<comment type="similarity">
    <text evidence="2">Belongs to the MAK10 family.</text>
</comment>
<feature type="domain" description="NAA35-like TPR repeats" evidence="7">
    <location>
        <begin position="221"/>
        <end position="573"/>
    </location>
</feature>
<keyword evidence="3" id="KW-0963">Cytoplasm</keyword>
<dbReference type="Pfam" id="PF25789">
    <property type="entry name" value="TPR_NAA35"/>
    <property type="match status" value="1"/>
</dbReference>
<dbReference type="AlphaFoldDB" id="A0A6M2E3E8"/>
<evidence type="ECO:0000256" key="3">
    <source>
        <dbReference type="ARBA" id="ARBA00022490"/>
    </source>
</evidence>
<dbReference type="InterPro" id="IPR007244">
    <property type="entry name" value="Naa35_N"/>
</dbReference>
<proteinExistence type="inferred from homology"/>
<evidence type="ECO:0000256" key="5">
    <source>
        <dbReference type="SAM" id="SignalP"/>
    </source>
</evidence>
<evidence type="ECO:0000256" key="4">
    <source>
        <dbReference type="ARBA" id="ARBA00030494"/>
    </source>
</evidence>
<evidence type="ECO:0000313" key="8">
    <source>
        <dbReference type="EMBL" id="NOV51487.1"/>
    </source>
</evidence>
<evidence type="ECO:0000256" key="2">
    <source>
        <dbReference type="ARBA" id="ARBA00006289"/>
    </source>
</evidence>
<dbReference type="InterPro" id="IPR057983">
    <property type="entry name" value="NAA35-like_N"/>
</dbReference>
<reference evidence="8" key="1">
    <citation type="submission" date="2020-03" db="EMBL/GenBank/DDBJ databases">
        <title>Transcriptomic Profiling of the Digestive Tract of the Rat Flea, Xenopsylla cheopis, Following Blood Feeding and Infection with Yersinia pestis.</title>
        <authorList>
            <person name="Bland D.M."/>
            <person name="Martens C.A."/>
            <person name="Virtaneva K."/>
            <person name="Kanakabandi K."/>
            <person name="Long D."/>
            <person name="Rosenke R."/>
            <person name="Saturday G.A."/>
            <person name="Hoyt F.H."/>
            <person name="Bruno D.P."/>
            <person name="Ribeiro J.M.C."/>
            <person name="Hinnebusch J."/>
        </authorList>
    </citation>
    <scope>NUCLEOTIDE SEQUENCE</scope>
</reference>
<dbReference type="EMBL" id="GIIL01007761">
    <property type="protein sequence ID" value="NOV51487.1"/>
    <property type="molecule type" value="Transcribed_RNA"/>
</dbReference>
<accession>A0A6M2E3E8</accession>
<evidence type="ECO:0000259" key="6">
    <source>
        <dbReference type="Pfam" id="PF04112"/>
    </source>
</evidence>
<dbReference type="PANTHER" id="PTHR21373">
    <property type="entry name" value="GLUCOSE REPRESSIBLE PROTEIN MAK10"/>
    <property type="match status" value="1"/>
</dbReference>
<keyword evidence="5" id="KW-0732">Signal</keyword>
<comment type="subcellular location">
    <subcellularLocation>
        <location evidence="1">Cytoplasm</location>
    </subcellularLocation>
</comment>
<dbReference type="Pfam" id="PF04112">
    <property type="entry name" value="Mak10"/>
    <property type="match status" value="1"/>
</dbReference>
<feature type="signal peptide" evidence="5">
    <location>
        <begin position="1"/>
        <end position="22"/>
    </location>
</feature>
<dbReference type="InterPro" id="IPR057982">
    <property type="entry name" value="TPR_NAA35"/>
</dbReference>
<feature type="domain" description="NAA35-like N-terminal" evidence="6">
    <location>
        <begin position="2"/>
        <end position="90"/>
    </location>
</feature>
<dbReference type="GO" id="GO:0031417">
    <property type="term" value="C:NatC complex"/>
    <property type="evidence" value="ECO:0007669"/>
    <property type="project" value="InterPro"/>
</dbReference>
<dbReference type="PANTHER" id="PTHR21373:SF0">
    <property type="entry name" value="N-ALPHA-ACETYLTRANSFERASE 35, NATC AUXILIARY SUBUNIT"/>
    <property type="match status" value="1"/>
</dbReference>
<name>A0A6M2E3E8_XENCH</name>